<evidence type="ECO:0000256" key="1">
    <source>
        <dbReference type="ARBA" id="ARBA00023025"/>
    </source>
</evidence>
<gene>
    <name evidence="2" type="ORF">P0E79_13120</name>
</gene>
<name>A0AAW7KG23_ENTFL</name>
<proteinExistence type="predicted"/>
<evidence type="ECO:0000313" key="2">
    <source>
        <dbReference type="EMBL" id="MDN3193432.1"/>
    </source>
</evidence>
<dbReference type="RefSeq" id="WP_289865883.1">
    <property type="nucleotide sequence ID" value="NZ_JAREUV010000022.1"/>
</dbReference>
<dbReference type="Gene3D" id="1.20.1440.50">
    <property type="entry name" value="Ta0600-like"/>
    <property type="match status" value="1"/>
</dbReference>
<organism evidence="2 3">
    <name type="scientific">Enterococcus faecalis</name>
    <name type="common">Streptococcus faecalis</name>
    <dbReference type="NCBI Taxonomy" id="1351"/>
    <lineage>
        <taxon>Bacteria</taxon>
        <taxon>Bacillati</taxon>
        <taxon>Bacillota</taxon>
        <taxon>Bacilli</taxon>
        <taxon>Lactobacillales</taxon>
        <taxon>Enterococcaceae</taxon>
        <taxon>Enterococcus</taxon>
    </lineage>
</organism>
<dbReference type="Proteomes" id="UP001173174">
    <property type="component" value="Unassembled WGS sequence"/>
</dbReference>
<sequence>MEENKNQKLFTLLSRAYNTYTLDNMEVKDGLLEAAKVLQQEEYTKSIIIIYKNLAKLKAEQRIKIPEIRELMDFIKKDYQNLSRKELRDNDIGYGFEAIPYIF</sequence>
<dbReference type="InterPro" id="IPR023130">
    <property type="entry name" value="Ta0600-like_sf"/>
</dbReference>
<dbReference type="EMBL" id="JAREWH010000016">
    <property type="protein sequence ID" value="MDN3193432.1"/>
    <property type="molecule type" value="Genomic_DNA"/>
</dbReference>
<evidence type="ECO:0008006" key="4">
    <source>
        <dbReference type="Google" id="ProtNLM"/>
    </source>
</evidence>
<keyword evidence="1" id="KW-0079">Bacteriocin immunity</keyword>
<evidence type="ECO:0000313" key="3">
    <source>
        <dbReference type="Proteomes" id="UP001173174"/>
    </source>
</evidence>
<dbReference type="GO" id="GO:0030153">
    <property type="term" value="P:bacteriocin immunity"/>
    <property type="evidence" value="ECO:0007669"/>
    <property type="project" value="UniProtKB-KW"/>
</dbReference>
<accession>A0AAW7KG23</accession>
<protein>
    <recommendedName>
        <fullName evidence="4">Bacteriocin immunity protein</fullName>
    </recommendedName>
</protein>
<dbReference type="AlphaFoldDB" id="A0AAW7KG23"/>
<reference evidence="2" key="2">
    <citation type="submission" date="2023-03" db="EMBL/GenBank/DDBJ databases">
        <authorList>
            <person name="Zajac M."/>
            <person name="Kwit R."/>
            <person name="Wasyl D."/>
        </authorList>
    </citation>
    <scope>NUCLEOTIDE SEQUENCE</scope>
    <source>
        <strain evidence="2">691B_2</strain>
    </source>
</reference>
<reference evidence="2" key="1">
    <citation type="journal article" date="2023" name="Pathogens">
        <title>Prevalence of Enterococcus spp. and the Whole-Genome Characteristics of Enterococcus faecium and Enterococcus faecalis Strains Isolated from Free-Living Birds in Poland.</title>
        <authorList>
            <person name="Kwit R."/>
            <person name="Zajac M."/>
            <person name="Smialowska-Weglinska A."/>
            <person name="Skarzynska M."/>
            <person name="Bomba A."/>
            <person name="Lalak A."/>
            <person name="Skrzypiec E."/>
            <person name="Wojdat D."/>
            <person name="Koza W."/>
            <person name="Mikos-Wojewoda E."/>
            <person name="Pasim P."/>
            <person name="Skora M."/>
            <person name="Polak M."/>
            <person name="Wiacek J."/>
            <person name="Wasyl D."/>
        </authorList>
    </citation>
    <scope>NUCLEOTIDE SEQUENCE</scope>
    <source>
        <strain evidence="2">691B_2</strain>
    </source>
</reference>
<comment type="caution">
    <text evidence="2">The sequence shown here is derived from an EMBL/GenBank/DDBJ whole genome shotgun (WGS) entry which is preliminary data.</text>
</comment>